<dbReference type="EMBL" id="JAHHHV010000045">
    <property type="protein sequence ID" value="MBW4465476.1"/>
    <property type="molecule type" value="Genomic_DNA"/>
</dbReference>
<name>A0A951P9F2_9CYAN</name>
<dbReference type="PANTHER" id="PTHR14087:SF7">
    <property type="entry name" value="THYMOCYTE NUCLEAR PROTEIN 1"/>
    <property type="match status" value="1"/>
</dbReference>
<organism evidence="2 3">
    <name type="scientific">Pegethrix bostrychoides GSE-TBD4-15B</name>
    <dbReference type="NCBI Taxonomy" id="2839662"/>
    <lineage>
        <taxon>Bacteria</taxon>
        <taxon>Bacillati</taxon>
        <taxon>Cyanobacteriota</taxon>
        <taxon>Cyanophyceae</taxon>
        <taxon>Oculatellales</taxon>
        <taxon>Oculatellaceae</taxon>
        <taxon>Pegethrix</taxon>
    </lineage>
</organism>
<dbReference type="Pfam" id="PF01878">
    <property type="entry name" value="EVE"/>
    <property type="match status" value="1"/>
</dbReference>
<reference evidence="2" key="2">
    <citation type="journal article" date="2022" name="Microbiol. Resour. Announc.">
        <title>Metagenome Sequencing to Explore Phylogenomics of Terrestrial Cyanobacteria.</title>
        <authorList>
            <person name="Ward R.D."/>
            <person name="Stajich J.E."/>
            <person name="Johansen J.R."/>
            <person name="Huntemann M."/>
            <person name="Clum A."/>
            <person name="Foster B."/>
            <person name="Foster B."/>
            <person name="Roux S."/>
            <person name="Palaniappan K."/>
            <person name="Varghese N."/>
            <person name="Mukherjee S."/>
            <person name="Reddy T.B.K."/>
            <person name="Daum C."/>
            <person name="Copeland A."/>
            <person name="Chen I.A."/>
            <person name="Ivanova N.N."/>
            <person name="Kyrpides N.C."/>
            <person name="Shapiro N."/>
            <person name="Eloe-Fadrosh E.A."/>
            <person name="Pietrasiak N."/>
        </authorList>
    </citation>
    <scope>NUCLEOTIDE SEQUENCE</scope>
    <source>
        <strain evidence="2">GSE-TBD4-15B</strain>
    </source>
</reference>
<dbReference type="InterPro" id="IPR015947">
    <property type="entry name" value="PUA-like_sf"/>
</dbReference>
<feature type="domain" description="EVE" evidence="1">
    <location>
        <begin position="2"/>
        <end position="147"/>
    </location>
</feature>
<evidence type="ECO:0000313" key="3">
    <source>
        <dbReference type="Proteomes" id="UP000707356"/>
    </source>
</evidence>
<comment type="caution">
    <text evidence="2">The sequence shown here is derived from an EMBL/GenBank/DDBJ whole genome shotgun (WGS) entry which is preliminary data.</text>
</comment>
<protein>
    <submittedName>
        <fullName evidence="2">EVE domain-containing protein</fullName>
    </submittedName>
</protein>
<proteinExistence type="predicted"/>
<evidence type="ECO:0000313" key="2">
    <source>
        <dbReference type="EMBL" id="MBW4465476.1"/>
    </source>
</evidence>
<dbReference type="Gene3D" id="3.10.590.10">
    <property type="entry name" value="ph1033 like domains"/>
    <property type="match status" value="1"/>
</dbReference>
<gene>
    <name evidence="2" type="ORF">KME07_08545</name>
</gene>
<dbReference type="SUPFAM" id="SSF88697">
    <property type="entry name" value="PUA domain-like"/>
    <property type="match status" value="1"/>
</dbReference>
<reference evidence="2" key="1">
    <citation type="submission" date="2021-05" db="EMBL/GenBank/DDBJ databases">
        <authorList>
            <person name="Pietrasiak N."/>
            <person name="Ward R."/>
            <person name="Stajich J.E."/>
            <person name="Kurbessoian T."/>
        </authorList>
    </citation>
    <scope>NUCLEOTIDE SEQUENCE</scope>
    <source>
        <strain evidence="2">GSE-TBD4-15B</strain>
    </source>
</reference>
<dbReference type="PANTHER" id="PTHR14087">
    <property type="entry name" value="THYMOCYTE NUCLEAR PROTEIN 1"/>
    <property type="match status" value="1"/>
</dbReference>
<dbReference type="Proteomes" id="UP000707356">
    <property type="component" value="Unassembled WGS sequence"/>
</dbReference>
<evidence type="ECO:0000259" key="1">
    <source>
        <dbReference type="Pfam" id="PF01878"/>
    </source>
</evidence>
<sequence>MQYWLMKSEPEVYGLPDLKRDRKTIWDGVRNYQARNFLREMQAGDLAFFYHSNVQPPGIAGLMQIVQPNVIDPSQFEASSNYYDAKSTPDQPRWQTVEVEYAETFPEFISLETLRQQFTPDELWVVRPGNRLSVMPVSALAAQKLLKLAKP</sequence>
<dbReference type="InterPro" id="IPR047197">
    <property type="entry name" value="THYN1-like_EVE"/>
</dbReference>
<dbReference type="CDD" id="cd21133">
    <property type="entry name" value="EVE"/>
    <property type="match status" value="1"/>
</dbReference>
<accession>A0A951P9F2</accession>
<dbReference type="InterPro" id="IPR002740">
    <property type="entry name" value="EVE_domain"/>
</dbReference>
<dbReference type="InterPro" id="IPR052181">
    <property type="entry name" value="5hmC_binding"/>
</dbReference>
<dbReference type="AlphaFoldDB" id="A0A951P9F2"/>